<comment type="subcellular location">
    <subcellularLocation>
        <location evidence="2">Endomembrane system</location>
    </subcellularLocation>
</comment>
<dbReference type="PANTHER" id="PTHR12145:SF21">
    <property type="entry name" value="MANNAN ENDO-1,6-ALPHA-MANNOSIDASE DFG5"/>
    <property type="match status" value="1"/>
</dbReference>
<dbReference type="GO" id="GO:0016052">
    <property type="term" value="P:carbohydrate catabolic process"/>
    <property type="evidence" value="ECO:0007669"/>
    <property type="project" value="InterPro"/>
</dbReference>
<keyword evidence="7" id="KW-0472">Membrane</keyword>
<evidence type="ECO:0000256" key="7">
    <source>
        <dbReference type="ARBA" id="ARBA00023136"/>
    </source>
</evidence>
<evidence type="ECO:0000256" key="4">
    <source>
        <dbReference type="ARBA" id="ARBA00012350"/>
    </source>
</evidence>
<evidence type="ECO:0000256" key="9">
    <source>
        <dbReference type="ARBA" id="ARBA00023295"/>
    </source>
</evidence>
<organism evidence="13 14">
    <name type="scientific">Wickerhamomyces anomalus (strain ATCC 58044 / CBS 1984 / NCYC 433 / NRRL Y-366-8)</name>
    <name type="common">Yeast</name>
    <name type="synonym">Hansenula anomala</name>
    <dbReference type="NCBI Taxonomy" id="683960"/>
    <lineage>
        <taxon>Eukaryota</taxon>
        <taxon>Fungi</taxon>
        <taxon>Dikarya</taxon>
        <taxon>Ascomycota</taxon>
        <taxon>Saccharomycotina</taxon>
        <taxon>Saccharomycetes</taxon>
        <taxon>Phaffomycetales</taxon>
        <taxon>Wickerhamomycetaceae</taxon>
        <taxon>Wickerhamomyces</taxon>
    </lineage>
</organism>
<dbReference type="GO" id="GO:0071555">
    <property type="term" value="P:cell wall organization"/>
    <property type="evidence" value="ECO:0007669"/>
    <property type="project" value="UniProtKB-KW"/>
</dbReference>
<evidence type="ECO:0000256" key="6">
    <source>
        <dbReference type="ARBA" id="ARBA00022801"/>
    </source>
</evidence>
<dbReference type="GO" id="GO:0008496">
    <property type="term" value="F:mannan endo-1,6-alpha-mannosidase activity"/>
    <property type="evidence" value="ECO:0007669"/>
    <property type="project" value="UniProtKB-EC"/>
</dbReference>
<reference evidence="13 14" key="1">
    <citation type="journal article" date="2016" name="Proc. Natl. Acad. Sci. U.S.A.">
        <title>Comparative genomics of biotechnologically important yeasts.</title>
        <authorList>
            <person name="Riley R."/>
            <person name="Haridas S."/>
            <person name="Wolfe K.H."/>
            <person name="Lopes M.R."/>
            <person name="Hittinger C.T."/>
            <person name="Goeker M."/>
            <person name="Salamov A.A."/>
            <person name="Wisecaver J.H."/>
            <person name="Long T.M."/>
            <person name="Calvey C.H."/>
            <person name="Aerts A.L."/>
            <person name="Barry K.W."/>
            <person name="Choi C."/>
            <person name="Clum A."/>
            <person name="Coughlan A.Y."/>
            <person name="Deshpande S."/>
            <person name="Douglass A.P."/>
            <person name="Hanson S.J."/>
            <person name="Klenk H.-P."/>
            <person name="LaButti K.M."/>
            <person name="Lapidus A."/>
            <person name="Lindquist E.A."/>
            <person name="Lipzen A.M."/>
            <person name="Meier-Kolthoff J.P."/>
            <person name="Ohm R.A."/>
            <person name="Otillar R.P."/>
            <person name="Pangilinan J.L."/>
            <person name="Peng Y."/>
            <person name="Rokas A."/>
            <person name="Rosa C.A."/>
            <person name="Scheuner C."/>
            <person name="Sibirny A.A."/>
            <person name="Slot J.C."/>
            <person name="Stielow J.B."/>
            <person name="Sun H."/>
            <person name="Kurtzman C.P."/>
            <person name="Blackwell M."/>
            <person name="Grigoriev I.V."/>
            <person name="Jeffries T.W."/>
        </authorList>
    </citation>
    <scope>NUCLEOTIDE SEQUENCE [LARGE SCALE GENOMIC DNA]</scope>
    <source>
        <strain evidence="14">ATCC 58044 / CBS 1984 / NCYC 433 / NRRL Y-366-8</strain>
    </source>
</reference>
<comment type="similarity">
    <text evidence="3">Belongs to the glycosyl hydrolase 76 family.</text>
</comment>
<dbReference type="AlphaFoldDB" id="A0A1E3P972"/>
<evidence type="ECO:0000256" key="11">
    <source>
        <dbReference type="ARBA" id="ARBA00054068"/>
    </source>
</evidence>
<feature type="signal peptide" evidence="12">
    <location>
        <begin position="1"/>
        <end position="18"/>
    </location>
</feature>
<sequence>MLFSHLILTSILPLYTLGLDLDTSDSSSICDAASIIATGALHYYDGSTYGGSVGCFKPPYYWWEYGVAFGSLIRFQHLCQNTSYEDMIYTALLSQAGDEHNYQPTNQSNTEGNDDQATWGLTVLEAAEYSFKDPKQNGNPYSWTELAENVFDAIYKRWDEDSCNGGLRWQYNKDRGGYNYKATIANSNLFQMSARLARLTGDEKYVTAAKEIYNWIMGAGLAYEGEWGTEVYDGTYTDDNCTDVTKVLWTYNYGVLLGGTAYLYDVTKDETWKDRTNKIILGSQTLYNNSVLYERACQTYNICNTDQRVFKAVYARYLAQASKLIPDFEETITGLIKPSAEAAAKSCSGGSDGVTCGLSWNDDGWDGYYGLGEQLNALEIIQNLLINDRDGPKKHK</sequence>
<dbReference type="Pfam" id="PF03663">
    <property type="entry name" value="Glyco_hydro_76"/>
    <property type="match status" value="1"/>
</dbReference>
<comment type="function">
    <text evidence="11">Required for normal synthesis of the cell wall.</text>
</comment>
<evidence type="ECO:0000256" key="2">
    <source>
        <dbReference type="ARBA" id="ARBA00004308"/>
    </source>
</evidence>
<dbReference type="GO" id="GO:0007117">
    <property type="term" value="P:budding cell bud growth"/>
    <property type="evidence" value="ECO:0007669"/>
    <property type="project" value="TreeGrafter"/>
</dbReference>
<dbReference type="Gene3D" id="1.50.10.20">
    <property type="match status" value="1"/>
</dbReference>
<dbReference type="PANTHER" id="PTHR12145">
    <property type="entry name" value="MANNAN ENDO-1,6-ALPHA-MANNOSIDASE DCW1"/>
    <property type="match status" value="1"/>
</dbReference>
<evidence type="ECO:0000256" key="3">
    <source>
        <dbReference type="ARBA" id="ARBA00009699"/>
    </source>
</evidence>
<dbReference type="InterPro" id="IPR008928">
    <property type="entry name" value="6-hairpin_glycosidase_sf"/>
</dbReference>
<evidence type="ECO:0000256" key="10">
    <source>
        <dbReference type="ARBA" id="ARBA00023316"/>
    </source>
</evidence>
<dbReference type="GeneID" id="30201913"/>
<evidence type="ECO:0000256" key="5">
    <source>
        <dbReference type="ARBA" id="ARBA00022729"/>
    </source>
</evidence>
<dbReference type="Proteomes" id="UP000094112">
    <property type="component" value="Unassembled WGS sequence"/>
</dbReference>
<keyword evidence="8" id="KW-0325">Glycoprotein</keyword>
<dbReference type="FunFam" id="1.50.10.20:FF:000006">
    <property type="entry name" value="Mannan endo-1,6-alpha-mannosidase"/>
    <property type="match status" value="1"/>
</dbReference>
<dbReference type="PIRSF" id="PIRSF016302">
    <property type="entry name" value="Man_a_manosd"/>
    <property type="match status" value="1"/>
</dbReference>
<keyword evidence="5 12" id="KW-0732">Signal</keyword>
<dbReference type="SUPFAM" id="SSF48208">
    <property type="entry name" value="Six-hairpin glycosidases"/>
    <property type="match status" value="1"/>
</dbReference>
<dbReference type="RefSeq" id="XP_019040709.1">
    <property type="nucleotide sequence ID" value="XM_019184667.1"/>
</dbReference>
<accession>A0A1E3P972</accession>
<keyword evidence="10" id="KW-0961">Cell wall biogenesis/degradation</keyword>
<dbReference type="STRING" id="683960.A0A1E3P972"/>
<evidence type="ECO:0000313" key="13">
    <source>
        <dbReference type="EMBL" id="ODQ61502.1"/>
    </source>
</evidence>
<evidence type="ECO:0000256" key="8">
    <source>
        <dbReference type="ARBA" id="ARBA00023180"/>
    </source>
</evidence>
<dbReference type="InterPro" id="IPR014480">
    <property type="entry name" value="Mannan-1_6-alpha_mannosidase"/>
</dbReference>
<protein>
    <recommendedName>
        <fullName evidence="4">mannan endo-1,6-alpha-mannosidase</fullName>
        <ecNumber evidence="4">3.2.1.101</ecNumber>
    </recommendedName>
</protein>
<keyword evidence="6 13" id="KW-0378">Hydrolase</keyword>
<dbReference type="InterPro" id="IPR005198">
    <property type="entry name" value="Glyco_hydro_76"/>
</dbReference>
<dbReference type="GO" id="GO:0009272">
    <property type="term" value="P:fungal-type cell wall biogenesis"/>
    <property type="evidence" value="ECO:0007669"/>
    <property type="project" value="TreeGrafter"/>
</dbReference>
<evidence type="ECO:0000313" key="14">
    <source>
        <dbReference type="Proteomes" id="UP000094112"/>
    </source>
</evidence>
<proteinExistence type="inferred from homology"/>
<evidence type="ECO:0000256" key="12">
    <source>
        <dbReference type="SAM" id="SignalP"/>
    </source>
</evidence>
<dbReference type="OrthoDB" id="4187847at2759"/>
<comment type="catalytic activity">
    <reaction evidence="1">
        <text>Random hydrolysis of (1-&gt;6)-alpha-D-mannosidic linkages in unbranched (1-&gt;6)-mannans.</text>
        <dbReference type="EC" id="3.2.1.101"/>
    </reaction>
</comment>
<name>A0A1E3P972_WICAA</name>
<gene>
    <name evidence="13" type="ORF">WICANDRAFT_78126</name>
</gene>
<dbReference type="EC" id="3.2.1.101" evidence="4"/>
<feature type="chain" id="PRO_5009133740" description="mannan endo-1,6-alpha-mannosidase" evidence="12">
    <location>
        <begin position="19"/>
        <end position="396"/>
    </location>
</feature>
<keyword evidence="14" id="KW-1185">Reference proteome</keyword>
<dbReference type="GO" id="GO:0012505">
    <property type="term" value="C:endomembrane system"/>
    <property type="evidence" value="ECO:0007669"/>
    <property type="project" value="UniProtKB-SubCell"/>
</dbReference>
<dbReference type="EMBL" id="KV454209">
    <property type="protein sequence ID" value="ODQ61502.1"/>
    <property type="molecule type" value="Genomic_DNA"/>
</dbReference>
<keyword evidence="9" id="KW-0326">Glycosidase</keyword>
<evidence type="ECO:0000256" key="1">
    <source>
        <dbReference type="ARBA" id="ARBA00001452"/>
    </source>
</evidence>